<dbReference type="AlphaFoldDB" id="A0A659QDW1"/>
<sequence length="60" mass="6096">MANPLLFRSLLRDAPLANASNQQGAAAFAFPPRHQLAQVVLPGGGREAGSAGGRGERGAV</sequence>
<dbReference type="Proteomes" id="UP000297749">
    <property type="component" value="Unassembled WGS sequence"/>
</dbReference>
<gene>
    <name evidence="1" type="ORF">C9F04_13180</name>
</gene>
<proteinExistence type="predicted"/>
<name>A0A659QDW1_SALET</name>
<accession>A0A659QDW1</accession>
<evidence type="ECO:0000313" key="1">
    <source>
        <dbReference type="EMBL" id="TGC84711.1"/>
    </source>
</evidence>
<organism evidence="1 2">
    <name type="scientific">Salmonella enterica subsp. enterica serovar Wilhelmsburg</name>
    <dbReference type="NCBI Taxonomy" id="1960126"/>
    <lineage>
        <taxon>Bacteria</taxon>
        <taxon>Pseudomonadati</taxon>
        <taxon>Pseudomonadota</taxon>
        <taxon>Gammaproteobacteria</taxon>
        <taxon>Enterobacterales</taxon>
        <taxon>Enterobacteriaceae</taxon>
        <taxon>Salmonella</taxon>
    </lineage>
</organism>
<dbReference type="EMBL" id="PYKF01000424">
    <property type="protein sequence ID" value="TGC84711.1"/>
    <property type="molecule type" value="Genomic_DNA"/>
</dbReference>
<comment type="caution">
    <text evidence="1">The sequence shown here is derived from an EMBL/GenBank/DDBJ whole genome shotgun (WGS) entry which is preliminary data.</text>
</comment>
<protein>
    <submittedName>
        <fullName evidence="1">TROVE domain-containing protein</fullName>
    </submittedName>
</protein>
<feature type="non-terminal residue" evidence="1">
    <location>
        <position position="60"/>
    </location>
</feature>
<evidence type="ECO:0000313" key="2">
    <source>
        <dbReference type="Proteomes" id="UP000297749"/>
    </source>
</evidence>
<reference evidence="1 2" key="1">
    <citation type="submission" date="2018-03" db="EMBL/GenBank/DDBJ databases">
        <title>Non-Typhoidal Salmonella genome sequencing and assembly.</title>
        <authorList>
            <person name="Matchawe C."/>
        </authorList>
    </citation>
    <scope>NUCLEOTIDE SEQUENCE [LARGE SCALE GENOMIC DNA]</scope>
    <source>
        <strain evidence="1 2">32eva</strain>
    </source>
</reference>